<keyword evidence="1" id="KW-0812">Transmembrane</keyword>
<dbReference type="InterPro" id="IPR036514">
    <property type="entry name" value="SGNH_hydro_sf"/>
</dbReference>
<reference evidence="2 3" key="1">
    <citation type="submission" date="2023-08" db="EMBL/GenBank/DDBJ databases">
        <title>Complete genome sequences of 12 bacterial strains from the honey bee gut, resolved with long-read nanopore sequencing.</title>
        <authorList>
            <person name="Kwong W.K."/>
            <person name="Acheampong S."/>
            <person name="Polat M.F."/>
        </authorList>
    </citation>
    <scope>NUCLEOTIDE SEQUENCE [LARGE SCALE GENOMIC DNA]</scope>
    <source>
        <strain evidence="3">wkB9</strain>
    </source>
</reference>
<dbReference type="AlphaFoldDB" id="A0ABD7Z103"/>
<dbReference type="CDD" id="cd01829">
    <property type="entry name" value="SGNH_hydrolase_peri2"/>
    <property type="match status" value="1"/>
</dbReference>
<organism evidence="2 3">
    <name type="scientific">Snodgrassella alvi</name>
    <dbReference type="NCBI Taxonomy" id="1196083"/>
    <lineage>
        <taxon>Bacteria</taxon>
        <taxon>Pseudomonadati</taxon>
        <taxon>Pseudomonadota</taxon>
        <taxon>Betaproteobacteria</taxon>
        <taxon>Neisseriales</taxon>
        <taxon>Neisseriaceae</taxon>
        <taxon>Snodgrassella</taxon>
    </lineage>
</organism>
<dbReference type="SUPFAM" id="SSF52266">
    <property type="entry name" value="SGNH hydrolase"/>
    <property type="match status" value="1"/>
</dbReference>
<dbReference type="GeneID" id="32538076"/>
<dbReference type="Proteomes" id="UP001229773">
    <property type="component" value="Chromosome"/>
</dbReference>
<keyword evidence="1" id="KW-0472">Membrane</keyword>
<gene>
    <name evidence="2" type="ORF">RAM05_08185</name>
</gene>
<keyword evidence="1" id="KW-1133">Transmembrane helix</keyword>
<name>A0ABD7Z103_9NEIS</name>
<evidence type="ECO:0000313" key="2">
    <source>
        <dbReference type="EMBL" id="WLS97825.1"/>
    </source>
</evidence>
<dbReference type="InterPro" id="IPR007407">
    <property type="entry name" value="DUF459"/>
</dbReference>
<dbReference type="Pfam" id="PF04311">
    <property type="entry name" value="DUF459"/>
    <property type="match status" value="1"/>
</dbReference>
<sequence length="402" mass="45812">MPTSKYRRVPSYHNKQKKKYPHVEEVPVVSVKTITTMPIVVESEETETKEQPKKSNKQQFRFVLLVFIITAGIALWLMQNSIIAYYQQTYHSNSILTKLKQYAWWQTGSHAGEALNNGVSQLNQSIKSANLSTITAFNDNYAYTDSYKAKLQQQLKLAQEQHRLAQKKAAIENDMKAAFTLTATDEVFFAGDSLMQGVAPHVQKWLSDVYGIKSINLSKQSTGLTYPGFFNWPQTIANTLDNNPHIKILVMFLGPNDPWDIPDPHNGSRFVSFASPQWESIYRSHIKTIMDSARQHQVTVLWLTPPDMRKQKLNEQMIYLRQITADEVSKNHGYVVDTRAMLGSNGDQFYDTVTQADGKKIKTRSSDGIHFTLSGQKIIARNIFNRFNLPAQITDNDTTNVQ</sequence>
<evidence type="ECO:0000313" key="3">
    <source>
        <dbReference type="Proteomes" id="UP001229773"/>
    </source>
</evidence>
<dbReference type="RefSeq" id="WP_025330907.1">
    <property type="nucleotide sequence ID" value="NZ_CP132375.1"/>
</dbReference>
<evidence type="ECO:0000256" key="1">
    <source>
        <dbReference type="SAM" id="Phobius"/>
    </source>
</evidence>
<protein>
    <submittedName>
        <fullName evidence="2">SGNH family hydrolase</fullName>
    </submittedName>
</protein>
<accession>A0ABD7Z103</accession>
<proteinExistence type="predicted"/>
<dbReference type="GO" id="GO:0016788">
    <property type="term" value="F:hydrolase activity, acting on ester bonds"/>
    <property type="evidence" value="ECO:0007669"/>
    <property type="project" value="UniProtKB-ARBA"/>
</dbReference>
<dbReference type="EMBL" id="CP132375">
    <property type="protein sequence ID" value="WLS97825.1"/>
    <property type="molecule type" value="Genomic_DNA"/>
</dbReference>
<feature type="transmembrane region" description="Helical" evidence="1">
    <location>
        <begin position="62"/>
        <end position="86"/>
    </location>
</feature>
<dbReference type="Gene3D" id="3.40.50.1110">
    <property type="entry name" value="SGNH hydrolase"/>
    <property type="match status" value="1"/>
</dbReference>
<keyword evidence="2" id="KW-0378">Hydrolase</keyword>